<organism evidence="1 2">
    <name type="scientific">Streptomyces polyrhachis</name>
    <dbReference type="NCBI Taxonomy" id="1282885"/>
    <lineage>
        <taxon>Bacteria</taxon>
        <taxon>Bacillati</taxon>
        <taxon>Actinomycetota</taxon>
        <taxon>Actinomycetes</taxon>
        <taxon>Kitasatosporales</taxon>
        <taxon>Streptomycetaceae</taxon>
        <taxon>Streptomyces</taxon>
    </lineage>
</organism>
<dbReference type="Proteomes" id="UP001596413">
    <property type="component" value="Unassembled WGS sequence"/>
</dbReference>
<comment type="caution">
    <text evidence="1">The sequence shown here is derived from an EMBL/GenBank/DDBJ whole genome shotgun (WGS) entry which is preliminary data.</text>
</comment>
<dbReference type="RefSeq" id="WP_386417578.1">
    <property type="nucleotide sequence ID" value="NZ_JBHSZO010000040.1"/>
</dbReference>
<evidence type="ECO:0000313" key="2">
    <source>
        <dbReference type="Proteomes" id="UP001596413"/>
    </source>
</evidence>
<name>A0ABW2GMH3_9ACTN</name>
<reference evidence="2" key="1">
    <citation type="journal article" date="2019" name="Int. J. Syst. Evol. Microbiol.">
        <title>The Global Catalogue of Microorganisms (GCM) 10K type strain sequencing project: providing services to taxonomists for standard genome sequencing and annotation.</title>
        <authorList>
            <consortium name="The Broad Institute Genomics Platform"/>
            <consortium name="The Broad Institute Genome Sequencing Center for Infectious Disease"/>
            <person name="Wu L."/>
            <person name="Ma J."/>
        </authorList>
    </citation>
    <scope>NUCLEOTIDE SEQUENCE [LARGE SCALE GENOMIC DNA]</scope>
    <source>
        <strain evidence="2">CGMCC 1.13681</strain>
    </source>
</reference>
<evidence type="ECO:0000313" key="1">
    <source>
        <dbReference type="EMBL" id="MFC7220713.1"/>
    </source>
</evidence>
<dbReference type="EMBL" id="JBHSZO010000040">
    <property type="protein sequence ID" value="MFC7220713.1"/>
    <property type="molecule type" value="Genomic_DNA"/>
</dbReference>
<sequence length="273" mass="28438">MSATNLGIAALLLVAATGTVLGAAAVRTLRGLRREVADLRAELAVGTVPAQREAHPAELRADIRAAVGEALAAEREHELAEARAFWAEQEARESADAPFFGGTGLFEGSVFIPNQTDLASLAGIEPLVDAELAELATEPAEDAESVADSAELAAARRRHPSHPDFRPHAAAPAIADHERTVARLEDLSELRTPLVDVRTGPLGTLDVYVFADGTTLCLSPGHRDTAEHLADALQGGTQVALLGGSAVSGAFALTFECGAESVYVLADRVIASL</sequence>
<evidence type="ECO:0008006" key="3">
    <source>
        <dbReference type="Google" id="ProtNLM"/>
    </source>
</evidence>
<accession>A0ABW2GMH3</accession>
<protein>
    <recommendedName>
        <fullName evidence="3">Secreted protein</fullName>
    </recommendedName>
</protein>
<keyword evidence="2" id="KW-1185">Reference proteome</keyword>
<gene>
    <name evidence="1" type="ORF">ACFQLX_21500</name>
</gene>
<proteinExistence type="predicted"/>